<evidence type="ECO:0000259" key="2">
    <source>
        <dbReference type="Pfam" id="PF09084"/>
    </source>
</evidence>
<name>A0A844VZZ9_9RHOB</name>
<comment type="caution">
    <text evidence="3">The sequence shown here is derived from an EMBL/GenBank/DDBJ whole genome shotgun (WGS) entry which is preliminary data.</text>
</comment>
<keyword evidence="1" id="KW-0732">Signal</keyword>
<reference evidence="3 4" key="1">
    <citation type="submission" date="2019-11" db="EMBL/GenBank/DDBJ databases">
        <title>Pseudooceanicola pacifica sp. nov., isolated from deep-sea sediment of the Pacific Ocean.</title>
        <authorList>
            <person name="Lyu L."/>
        </authorList>
    </citation>
    <scope>NUCLEOTIDE SEQUENCE [LARGE SCALE GENOMIC DNA]</scope>
    <source>
        <strain evidence="3 4">216_PA32_1</strain>
    </source>
</reference>
<sequence length="324" mass="33966">MSIRARFAGAFALCVCFAAPATAETPVMRIATQASGTVAWELDTITHYGLDTANGVSLDIRDVAGKSGASVALQAGEADAIVSDWLWVARQRAAGEDLVFIPYSKAVGALMVKGDSPVQKLSDLDGQKIGIAGGPVDKSWLILRAYAQQTEGFDLKTATEQVFGAPPLIFKAALSGEVAGAINFWHFGAKMEAAGMRPVVTVTEAAEALGLDPETPLLGYVVRGDFLKAHPEAVAGFAAASRAAKDRLATDDAAWERLRDRMNAKDDAQFQALKAGWIAGIPAPGPVSRDAAARMLALMADLGGSELMGDVAELPDGVFYDPAM</sequence>
<dbReference type="Pfam" id="PF09084">
    <property type="entry name" value="NMT1"/>
    <property type="match status" value="1"/>
</dbReference>
<dbReference type="SUPFAM" id="SSF53850">
    <property type="entry name" value="Periplasmic binding protein-like II"/>
    <property type="match status" value="1"/>
</dbReference>
<evidence type="ECO:0000313" key="3">
    <source>
        <dbReference type="EMBL" id="MWB76435.1"/>
    </source>
</evidence>
<feature type="signal peptide" evidence="1">
    <location>
        <begin position="1"/>
        <end position="23"/>
    </location>
</feature>
<dbReference type="EMBL" id="WNXQ01000001">
    <property type="protein sequence ID" value="MWB76435.1"/>
    <property type="molecule type" value="Genomic_DNA"/>
</dbReference>
<protein>
    <submittedName>
        <fullName evidence="3">ABC transporter substrate-binding protein</fullName>
    </submittedName>
</protein>
<dbReference type="PANTHER" id="PTHR30024">
    <property type="entry name" value="ALIPHATIC SULFONATES-BINDING PROTEIN-RELATED"/>
    <property type="match status" value="1"/>
</dbReference>
<dbReference type="Gene3D" id="3.40.190.10">
    <property type="entry name" value="Periplasmic binding protein-like II"/>
    <property type="match status" value="2"/>
</dbReference>
<dbReference type="InterPro" id="IPR015168">
    <property type="entry name" value="SsuA/THI5"/>
</dbReference>
<feature type="chain" id="PRO_5032779570" evidence="1">
    <location>
        <begin position="24"/>
        <end position="324"/>
    </location>
</feature>
<proteinExistence type="predicted"/>
<evidence type="ECO:0000313" key="4">
    <source>
        <dbReference type="Proteomes" id="UP000443843"/>
    </source>
</evidence>
<accession>A0A844VZZ9</accession>
<dbReference type="AlphaFoldDB" id="A0A844VZZ9"/>
<dbReference type="PANTHER" id="PTHR30024:SF48">
    <property type="entry name" value="ABC TRANSPORTER SUBSTRATE-BINDING PROTEIN"/>
    <property type="match status" value="1"/>
</dbReference>
<gene>
    <name evidence="3" type="ORF">GLS40_00200</name>
</gene>
<keyword evidence="4" id="KW-1185">Reference proteome</keyword>
<dbReference type="Proteomes" id="UP000443843">
    <property type="component" value="Unassembled WGS sequence"/>
</dbReference>
<organism evidence="3 4">
    <name type="scientific">Pseudooceanicola pacificus</name>
    <dbReference type="NCBI Taxonomy" id="2676438"/>
    <lineage>
        <taxon>Bacteria</taxon>
        <taxon>Pseudomonadati</taxon>
        <taxon>Pseudomonadota</taxon>
        <taxon>Alphaproteobacteria</taxon>
        <taxon>Rhodobacterales</taxon>
        <taxon>Paracoccaceae</taxon>
        <taxon>Pseudooceanicola</taxon>
    </lineage>
</organism>
<evidence type="ECO:0000256" key="1">
    <source>
        <dbReference type="SAM" id="SignalP"/>
    </source>
</evidence>
<feature type="domain" description="SsuA/THI5-like" evidence="2">
    <location>
        <begin position="53"/>
        <end position="246"/>
    </location>
</feature>